<dbReference type="HOGENOM" id="CLU_2590720_0_0_1"/>
<sequence length="80" mass="8990">MYSAQCEVPRSPWERTPRKEPSCIMAAPVCRSLGLWRNVISHFLFSEKGVLIADSTAPCMTSSEAGYQQPWSRFAHCLKG</sequence>
<evidence type="ECO:0000313" key="1">
    <source>
        <dbReference type="EMBL" id="KIO03149.1"/>
    </source>
</evidence>
<dbReference type="InParanoid" id="A0A0C3P6X6"/>
<dbReference type="Proteomes" id="UP000054217">
    <property type="component" value="Unassembled WGS sequence"/>
</dbReference>
<dbReference type="AlphaFoldDB" id="A0A0C3P6X6"/>
<gene>
    <name evidence="1" type="ORF">M404DRAFT_1001772</name>
</gene>
<evidence type="ECO:0000313" key="2">
    <source>
        <dbReference type="Proteomes" id="UP000054217"/>
    </source>
</evidence>
<organism evidence="1 2">
    <name type="scientific">Pisolithus tinctorius Marx 270</name>
    <dbReference type="NCBI Taxonomy" id="870435"/>
    <lineage>
        <taxon>Eukaryota</taxon>
        <taxon>Fungi</taxon>
        <taxon>Dikarya</taxon>
        <taxon>Basidiomycota</taxon>
        <taxon>Agaricomycotina</taxon>
        <taxon>Agaricomycetes</taxon>
        <taxon>Agaricomycetidae</taxon>
        <taxon>Boletales</taxon>
        <taxon>Sclerodermatineae</taxon>
        <taxon>Pisolithaceae</taxon>
        <taxon>Pisolithus</taxon>
    </lineage>
</organism>
<dbReference type="EMBL" id="KN831978">
    <property type="protein sequence ID" value="KIO03149.1"/>
    <property type="molecule type" value="Genomic_DNA"/>
</dbReference>
<proteinExistence type="predicted"/>
<keyword evidence="2" id="KW-1185">Reference proteome</keyword>
<accession>A0A0C3P6X6</accession>
<protein>
    <submittedName>
        <fullName evidence="1">Uncharacterized protein</fullName>
    </submittedName>
</protein>
<name>A0A0C3P6X6_PISTI</name>
<reference evidence="1 2" key="1">
    <citation type="submission" date="2014-04" db="EMBL/GenBank/DDBJ databases">
        <authorList>
            <consortium name="DOE Joint Genome Institute"/>
            <person name="Kuo A."/>
            <person name="Kohler A."/>
            <person name="Costa M.D."/>
            <person name="Nagy L.G."/>
            <person name="Floudas D."/>
            <person name="Copeland A."/>
            <person name="Barry K.W."/>
            <person name="Cichocki N."/>
            <person name="Veneault-Fourrey C."/>
            <person name="LaButti K."/>
            <person name="Lindquist E.A."/>
            <person name="Lipzen A."/>
            <person name="Lundell T."/>
            <person name="Morin E."/>
            <person name="Murat C."/>
            <person name="Sun H."/>
            <person name="Tunlid A."/>
            <person name="Henrissat B."/>
            <person name="Grigoriev I.V."/>
            <person name="Hibbett D.S."/>
            <person name="Martin F."/>
            <person name="Nordberg H.P."/>
            <person name="Cantor M.N."/>
            <person name="Hua S.X."/>
        </authorList>
    </citation>
    <scope>NUCLEOTIDE SEQUENCE [LARGE SCALE GENOMIC DNA]</scope>
    <source>
        <strain evidence="1 2">Marx 270</strain>
    </source>
</reference>
<reference evidence="2" key="2">
    <citation type="submission" date="2015-01" db="EMBL/GenBank/DDBJ databases">
        <title>Evolutionary Origins and Diversification of the Mycorrhizal Mutualists.</title>
        <authorList>
            <consortium name="DOE Joint Genome Institute"/>
            <consortium name="Mycorrhizal Genomics Consortium"/>
            <person name="Kohler A."/>
            <person name="Kuo A."/>
            <person name="Nagy L.G."/>
            <person name="Floudas D."/>
            <person name="Copeland A."/>
            <person name="Barry K.W."/>
            <person name="Cichocki N."/>
            <person name="Veneault-Fourrey C."/>
            <person name="LaButti K."/>
            <person name="Lindquist E.A."/>
            <person name="Lipzen A."/>
            <person name="Lundell T."/>
            <person name="Morin E."/>
            <person name="Murat C."/>
            <person name="Riley R."/>
            <person name="Ohm R."/>
            <person name="Sun H."/>
            <person name="Tunlid A."/>
            <person name="Henrissat B."/>
            <person name="Grigoriev I.V."/>
            <person name="Hibbett D.S."/>
            <person name="Martin F."/>
        </authorList>
    </citation>
    <scope>NUCLEOTIDE SEQUENCE [LARGE SCALE GENOMIC DNA]</scope>
    <source>
        <strain evidence="2">Marx 270</strain>
    </source>
</reference>